<comment type="caution">
    <text evidence="4">The sequence shown here is derived from an EMBL/GenBank/DDBJ whole genome shotgun (WGS) entry which is preliminary data.</text>
</comment>
<feature type="region of interest" description="Disordered" evidence="1">
    <location>
        <begin position="30"/>
        <end position="85"/>
    </location>
</feature>
<dbReference type="Gene3D" id="3.10.105.10">
    <property type="entry name" value="Dipeptide-binding Protein, Domain 3"/>
    <property type="match status" value="1"/>
</dbReference>
<dbReference type="Pfam" id="PF00496">
    <property type="entry name" value="SBP_bac_5"/>
    <property type="match status" value="1"/>
</dbReference>
<dbReference type="AlphaFoldDB" id="A0A086ZLX7"/>
<dbReference type="RefSeq" id="WP_081892366.1">
    <property type="nucleotide sequence ID" value="NZ_JDUU01000012.1"/>
</dbReference>
<dbReference type="GO" id="GO:0043190">
    <property type="term" value="C:ATP-binding cassette (ABC) transporter complex"/>
    <property type="evidence" value="ECO:0007669"/>
    <property type="project" value="InterPro"/>
</dbReference>
<keyword evidence="2" id="KW-0732">Signal</keyword>
<accession>A0A086ZLX7</accession>
<name>A0A086ZLX7_9BIFI</name>
<dbReference type="Gene3D" id="3.40.190.10">
    <property type="entry name" value="Periplasmic binding protein-like II"/>
    <property type="match status" value="1"/>
</dbReference>
<dbReference type="InterPro" id="IPR039424">
    <property type="entry name" value="SBP_5"/>
</dbReference>
<evidence type="ECO:0000313" key="5">
    <source>
        <dbReference type="Proteomes" id="UP000029108"/>
    </source>
</evidence>
<evidence type="ECO:0000259" key="3">
    <source>
        <dbReference type="Pfam" id="PF00496"/>
    </source>
</evidence>
<dbReference type="GO" id="GO:0015833">
    <property type="term" value="P:peptide transport"/>
    <property type="evidence" value="ECO:0007669"/>
    <property type="project" value="TreeGrafter"/>
</dbReference>
<reference evidence="4 5" key="1">
    <citation type="submission" date="2014-03" db="EMBL/GenBank/DDBJ databases">
        <title>Genomics of Bifidobacteria.</title>
        <authorList>
            <person name="Ventura M."/>
            <person name="Milani C."/>
            <person name="Lugli G.A."/>
        </authorList>
    </citation>
    <scope>NUCLEOTIDE SEQUENCE [LARGE SCALE GENOMIC DNA]</scope>
    <source>
        <strain evidence="4 5">DSM 23969</strain>
    </source>
</reference>
<feature type="signal peptide" evidence="2">
    <location>
        <begin position="1"/>
        <end position="28"/>
    </location>
</feature>
<keyword evidence="5" id="KW-1185">Reference proteome</keyword>
<dbReference type="GO" id="GO:1904680">
    <property type="term" value="F:peptide transmembrane transporter activity"/>
    <property type="evidence" value="ECO:0007669"/>
    <property type="project" value="TreeGrafter"/>
</dbReference>
<dbReference type="InterPro" id="IPR030678">
    <property type="entry name" value="Peptide/Ni-bd"/>
</dbReference>
<dbReference type="Proteomes" id="UP000029108">
    <property type="component" value="Unassembled WGS sequence"/>
</dbReference>
<gene>
    <name evidence="4" type="ORF">BBIA_1155</name>
</gene>
<evidence type="ECO:0000256" key="2">
    <source>
        <dbReference type="SAM" id="SignalP"/>
    </source>
</evidence>
<dbReference type="CDD" id="cd08501">
    <property type="entry name" value="PBP2_Lpqw"/>
    <property type="match status" value="1"/>
</dbReference>
<dbReference type="PROSITE" id="PS51257">
    <property type="entry name" value="PROKAR_LIPOPROTEIN"/>
    <property type="match status" value="1"/>
</dbReference>
<dbReference type="EMBL" id="JGYN01000034">
    <property type="protein sequence ID" value="KFI47527.1"/>
    <property type="molecule type" value="Genomic_DNA"/>
</dbReference>
<dbReference type="InterPro" id="IPR000914">
    <property type="entry name" value="SBP_5_dom"/>
</dbReference>
<sequence length="584" mass="64195">MTNSMKERLFAAGAVVSAVAMLLSGCGANNSNTNSSDNGSNTTASTQEEPAEGIDIANWKGTLPTPDASKTYNNPQERDNIKDGGTLTLGTTYTANWNSLNTDGNTLYMGTFWQLYMPQLWDYTADGEVSPNPDFLSKVEVTSSDPLVVTYDINPKAKWNDGTDITWKDFESTWKTSNGKDANYTPASTDGYDKIASVKAGTSDKQAVVTFSEPYYPYQALFQNLLNHNSLDAKTYTSGWIDNPHNEWAAGPFKVQSTDKDSTVFVPNEKWWGEKPKLEKITFKYMEDAAALNAFKNGELDSISAGSKDNLAAIKSMKDIQLRLGYSLATYVFTYNTKAGALKDIAVRKAISQAFDNETWNKIAYQGMDWNPERPGSEVFLQFQKGYKNNLPADAQKYSVDAAKKTMEDAGYKLGSDGYYAKDGKTVEVSYVYYGDYSTTKAKALAYQAMMKKAGIKVKVDNRATSQWSDDMSKHNYEVMGMGWSATNPFGQTSIVQLYGSDSPSNYAQIGSDEVDKLAAIPGTIEDNDKAVEAGNKAEAAAFELYGTIPTDTPPSYVAVKKGLANYGPAGFQTKHWENIGWQK</sequence>
<dbReference type="PIRSF" id="PIRSF002741">
    <property type="entry name" value="MppA"/>
    <property type="match status" value="1"/>
</dbReference>
<dbReference type="SUPFAM" id="SSF53850">
    <property type="entry name" value="Periplasmic binding protein-like II"/>
    <property type="match status" value="1"/>
</dbReference>
<feature type="compositionally biased region" description="Low complexity" evidence="1">
    <location>
        <begin position="30"/>
        <end position="46"/>
    </location>
</feature>
<dbReference type="eggNOG" id="COG0747">
    <property type="taxonomic scope" value="Bacteria"/>
</dbReference>
<dbReference type="GO" id="GO:0042597">
    <property type="term" value="C:periplasmic space"/>
    <property type="evidence" value="ECO:0007669"/>
    <property type="project" value="UniProtKB-ARBA"/>
</dbReference>
<dbReference type="PANTHER" id="PTHR30290">
    <property type="entry name" value="PERIPLASMIC BINDING COMPONENT OF ABC TRANSPORTER"/>
    <property type="match status" value="1"/>
</dbReference>
<organism evidence="4 5">
    <name type="scientific">Bifidobacterium biavatii DSM 23969</name>
    <dbReference type="NCBI Taxonomy" id="1437608"/>
    <lineage>
        <taxon>Bacteria</taxon>
        <taxon>Bacillati</taxon>
        <taxon>Actinomycetota</taxon>
        <taxon>Actinomycetes</taxon>
        <taxon>Bifidobacteriales</taxon>
        <taxon>Bifidobacteriaceae</taxon>
        <taxon>Bifidobacterium</taxon>
    </lineage>
</organism>
<evidence type="ECO:0000256" key="1">
    <source>
        <dbReference type="SAM" id="MobiDB-lite"/>
    </source>
</evidence>
<protein>
    <submittedName>
        <fullName evidence="4">Extracellular solute-binding protein, family 5</fullName>
    </submittedName>
</protein>
<dbReference type="PANTHER" id="PTHR30290:SF65">
    <property type="entry name" value="MONOACYL PHOSPHATIDYLINOSITOL TETRAMANNOSIDE-BINDING PROTEIN LPQW-RELATED"/>
    <property type="match status" value="1"/>
</dbReference>
<feature type="chain" id="PRO_5001818096" evidence="2">
    <location>
        <begin position="29"/>
        <end position="584"/>
    </location>
</feature>
<dbReference type="OrthoDB" id="7888869at2"/>
<dbReference type="STRING" id="1437608.GCA_000771645_00482"/>
<proteinExistence type="predicted"/>
<evidence type="ECO:0000313" key="4">
    <source>
        <dbReference type="EMBL" id="KFI47527.1"/>
    </source>
</evidence>
<feature type="domain" description="Solute-binding protein family 5" evidence="3">
    <location>
        <begin position="132"/>
        <end position="503"/>
    </location>
</feature>